<evidence type="ECO:0000313" key="3">
    <source>
        <dbReference type="EMBL" id="MEE2567509.1"/>
    </source>
</evidence>
<accession>A0ABU7M114</accession>
<protein>
    <submittedName>
        <fullName evidence="3">DUF2807 domain-containing protein</fullName>
    </submittedName>
</protein>
<evidence type="ECO:0000259" key="2">
    <source>
        <dbReference type="Pfam" id="PF10988"/>
    </source>
</evidence>
<dbReference type="EMBL" id="JAZDRO010000006">
    <property type="protein sequence ID" value="MEE2567509.1"/>
    <property type="molecule type" value="Genomic_DNA"/>
</dbReference>
<comment type="caution">
    <text evidence="3">The sequence shown here is derived from an EMBL/GenBank/DDBJ whole genome shotgun (WGS) entry which is preliminary data.</text>
</comment>
<name>A0ABU7M114_9PROT</name>
<dbReference type="Proteomes" id="UP001310692">
    <property type="component" value="Unassembled WGS sequence"/>
</dbReference>
<feature type="signal peptide" evidence="1">
    <location>
        <begin position="1"/>
        <end position="19"/>
    </location>
</feature>
<dbReference type="Pfam" id="PF10988">
    <property type="entry name" value="DUF2807"/>
    <property type="match status" value="1"/>
</dbReference>
<evidence type="ECO:0000313" key="4">
    <source>
        <dbReference type="Proteomes" id="UP001310692"/>
    </source>
</evidence>
<evidence type="ECO:0000256" key="1">
    <source>
        <dbReference type="SAM" id="SignalP"/>
    </source>
</evidence>
<dbReference type="Gene3D" id="2.160.20.120">
    <property type="match status" value="2"/>
</dbReference>
<gene>
    <name evidence="3" type="ORF">V0U35_12545</name>
</gene>
<reference evidence="3 4" key="1">
    <citation type="submission" date="2024-01" db="EMBL/GenBank/DDBJ databases">
        <title>Hyphobacterium bacterium isolated from marine sediment.</title>
        <authorList>
            <person name="Zhao S."/>
        </authorList>
    </citation>
    <scope>NUCLEOTIDE SEQUENCE [LARGE SCALE GENOMIC DNA]</scope>
    <source>
        <strain evidence="3 4">Y60-23</strain>
    </source>
</reference>
<keyword evidence="4" id="KW-1185">Reference proteome</keyword>
<keyword evidence="1" id="KW-0732">Signal</keyword>
<feature type="chain" id="PRO_5046276253" evidence="1">
    <location>
        <begin position="20"/>
        <end position="214"/>
    </location>
</feature>
<proteinExistence type="predicted"/>
<dbReference type="InterPro" id="IPR021255">
    <property type="entry name" value="DUF2807"/>
</dbReference>
<feature type="domain" description="Putative auto-transporter adhesin head GIN" evidence="2">
    <location>
        <begin position="33"/>
        <end position="195"/>
    </location>
</feature>
<dbReference type="RefSeq" id="WP_330197073.1">
    <property type="nucleotide sequence ID" value="NZ_JAZDRO010000006.1"/>
</dbReference>
<organism evidence="3 4">
    <name type="scientific">Hyphobacterium marinum</name>
    <dbReference type="NCBI Taxonomy" id="3116574"/>
    <lineage>
        <taxon>Bacteria</taxon>
        <taxon>Pseudomonadati</taxon>
        <taxon>Pseudomonadota</taxon>
        <taxon>Alphaproteobacteria</taxon>
        <taxon>Maricaulales</taxon>
        <taxon>Maricaulaceae</taxon>
        <taxon>Hyphobacterium</taxon>
    </lineage>
</organism>
<sequence>MTHTLLAGLAAGLALTANAAAQNAEQTFSHTGFDRIDISGQFEARIEVGETWSVQMSGDADDMDDVRIGTEDGELRVRARNRWFGNGGDLDVTLVVTMPDIAAAEFGRGISADLSGVNAGQFDLEVSTGASATISGQCTRLEAEVSTGGLMRARALECGTVAVEASTGGSGDVYASDRVDAEASTGGELDIFGSPRSHSRETSFGGSIRIVSGS</sequence>